<accession>G4QCD6</accession>
<evidence type="ECO:0000256" key="1">
    <source>
        <dbReference type="ARBA" id="ARBA00022603"/>
    </source>
</evidence>
<reference evidence="7 8" key="2">
    <citation type="journal article" date="2012" name="PLoS ONE">
        <title>Genomic characterization of the taylorella genus.</title>
        <authorList>
            <person name="Hebert L."/>
            <person name="Moumen B."/>
            <person name="Pons N."/>
            <person name="Duquesne F."/>
            <person name="Breuil M.F."/>
            <person name="Goux D."/>
            <person name="Batto J.M."/>
            <person name="Laugier C."/>
            <person name="Renault P."/>
            <person name="Petry S."/>
        </authorList>
    </citation>
    <scope>NUCLEOTIDE SEQUENCE [LARGE SCALE GENOMIC DNA]</scope>
    <source>
        <strain evidence="7 8">MCE3</strain>
    </source>
</reference>
<dbReference type="STRING" id="1008459.TASI_0283"/>
<comment type="function">
    <text evidence="5">Converts the free carboxyl group of a malonyl-thioester to its methyl ester by transfer of a methyl group from S-adenosyl-L-methionine (SAM). It allows to synthesize pimeloyl-ACP via the fatty acid synthetic pathway.</text>
</comment>
<keyword evidence="2 5" id="KW-0808">Transferase</keyword>
<dbReference type="PANTHER" id="PTHR13090:SF1">
    <property type="entry name" value="ARGININE-HYDROXYLASE NDUFAF5, MITOCHONDRIAL"/>
    <property type="match status" value="1"/>
</dbReference>
<feature type="domain" description="Methyltransferase" evidence="6">
    <location>
        <begin position="49"/>
        <end position="140"/>
    </location>
</feature>
<dbReference type="Proteomes" id="UP000009284">
    <property type="component" value="Chromosome"/>
</dbReference>
<dbReference type="NCBIfam" id="TIGR02072">
    <property type="entry name" value="BioC"/>
    <property type="match status" value="1"/>
</dbReference>
<dbReference type="EMBL" id="CP003059">
    <property type="protein sequence ID" value="AEP36066.1"/>
    <property type="molecule type" value="Genomic_DNA"/>
</dbReference>
<dbReference type="EC" id="2.1.1.197" evidence="5"/>
<dbReference type="InterPro" id="IPR029063">
    <property type="entry name" value="SAM-dependent_MTases_sf"/>
</dbReference>
<dbReference type="PANTHER" id="PTHR13090">
    <property type="entry name" value="ARGININE-HYDROXYLASE NDUFAF5, MITOCHONDRIAL"/>
    <property type="match status" value="1"/>
</dbReference>
<evidence type="ECO:0000256" key="3">
    <source>
        <dbReference type="ARBA" id="ARBA00022691"/>
    </source>
</evidence>
<dbReference type="AlphaFoldDB" id="G4QCD6"/>
<sequence length="253" mass="28925">MNIIDKSRIRSKFASAIATYDTQAIAQKAVNSRLIEIIKEYGRTQFNSVLELGCGTGDFSVRLVESCSANKWVFNDLIADIEDIIRGKLPLVDFKFLCGDSEFLEFNDRFDLIASASTVQWFENLEVFLINLNDHLNNNGLLLISTYLPDNLKEIQTQTSLSLNYLSEEKILNALRNRYELLYYEPLKVQLEFDSGRDMLNHLRETGVNAVSDRSFSLSDTRKLIKRYEEASALPNGKFSLTYSAFLFLAKKL</sequence>
<dbReference type="GO" id="GO:0102130">
    <property type="term" value="F:malonyl-CoA methyltransferase activity"/>
    <property type="evidence" value="ECO:0007669"/>
    <property type="project" value="UniProtKB-EC"/>
</dbReference>
<evidence type="ECO:0000313" key="7">
    <source>
        <dbReference type="EMBL" id="AEP36066.1"/>
    </source>
</evidence>
<protein>
    <recommendedName>
        <fullName evidence="5">Malonyl-[acyl-carrier protein] O-methyltransferase</fullName>
        <shortName evidence="5">Malonyl-ACP O-methyltransferase</shortName>
        <ecNumber evidence="5">2.1.1.197</ecNumber>
    </recommendedName>
    <alternativeName>
        <fullName evidence="5">Biotin synthesis protein BioC</fullName>
    </alternativeName>
</protein>
<comment type="similarity">
    <text evidence="5">Belongs to the methyltransferase superfamily.</text>
</comment>
<gene>
    <name evidence="5" type="primary">bioC</name>
    <name evidence="7" type="ordered locus">TASI_0283</name>
</gene>
<evidence type="ECO:0000256" key="2">
    <source>
        <dbReference type="ARBA" id="ARBA00022679"/>
    </source>
</evidence>
<dbReference type="Gene3D" id="3.40.50.150">
    <property type="entry name" value="Vaccinia Virus protein VP39"/>
    <property type="match status" value="1"/>
</dbReference>
<dbReference type="GO" id="GO:0009102">
    <property type="term" value="P:biotin biosynthetic process"/>
    <property type="evidence" value="ECO:0007669"/>
    <property type="project" value="UniProtKB-UniRule"/>
</dbReference>
<evidence type="ECO:0000259" key="6">
    <source>
        <dbReference type="Pfam" id="PF13649"/>
    </source>
</evidence>
<dbReference type="UniPathway" id="UPA00078"/>
<comment type="catalytic activity">
    <reaction evidence="5">
        <text>malonyl-[ACP] + S-adenosyl-L-methionine = malonyl-[ACP] methyl ester + S-adenosyl-L-homocysteine</text>
        <dbReference type="Rhea" id="RHEA:17105"/>
        <dbReference type="Rhea" id="RHEA-COMP:9623"/>
        <dbReference type="Rhea" id="RHEA-COMP:9954"/>
        <dbReference type="ChEBI" id="CHEBI:57856"/>
        <dbReference type="ChEBI" id="CHEBI:59789"/>
        <dbReference type="ChEBI" id="CHEBI:78449"/>
        <dbReference type="ChEBI" id="CHEBI:78845"/>
        <dbReference type="EC" id="2.1.1.197"/>
    </reaction>
</comment>
<dbReference type="InterPro" id="IPR041698">
    <property type="entry name" value="Methyltransf_25"/>
</dbReference>
<dbReference type="GO" id="GO:0032259">
    <property type="term" value="P:methylation"/>
    <property type="evidence" value="ECO:0007669"/>
    <property type="project" value="UniProtKB-KW"/>
</dbReference>
<dbReference type="RefSeq" id="WP_014110964.1">
    <property type="nucleotide sequence ID" value="NC_016043.1"/>
</dbReference>
<evidence type="ECO:0000313" key="8">
    <source>
        <dbReference type="Proteomes" id="UP000009284"/>
    </source>
</evidence>
<dbReference type="KEGG" id="tas:TASI_0283"/>
<dbReference type="GO" id="GO:0010340">
    <property type="term" value="F:carboxyl-O-methyltransferase activity"/>
    <property type="evidence" value="ECO:0007669"/>
    <property type="project" value="UniProtKB-UniRule"/>
</dbReference>
<keyword evidence="4 5" id="KW-0093">Biotin biosynthesis</keyword>
<dbReference type="OrthoDB" id="9760689at2"/>
<name>G4QCD6_TAYAM</name>
<keyword evidence="1 5" id="KW-0489">Methyltransferase</keyword>
<dbReference type="InterPro" id="IPR050602">
    <property type="entry name" value="Malonyl-ACP_OMT"/>
</dbReference>
<organism evidence="7 8">
    <name type="scientific">Taylorella asinigenitalis (strain MCE3)</name>
    <dbReference type="NCBI Taxonomy" id="1008459"/>
    <lineage>
        <taxon>Bacteria</taxon>
        <taxon>Pseudomonadati</taxon>
        <taxon>Pseudomonadota</taxon>
        <taxon>Betaproteobacteria</taxon>
        <taxon>Burkholderiales</taxon>
        <taxon>Alcaligenaceae</taxon>
        <taxon>Taylorella</taxon>
    </lineage>
</organism>
<evidence type="ECO:0000256" key="4">
    <source>
        <dbReference type="ARBA" id="ARBA00022756"/>
    </source>
</evidence>
<keyword evidence="3 5" id="KW-0949">S-adenosyl-L-methionine</keyword>
<keyword evidence="8" id="KW-1185">Reference proteome</keyword>
<dbReference type="eggNOG" id="COG0500">
    <property type="taxonomic scope" value="Bacteria"/>
</dbReference>
<dbReference type="InterPro" id="IPR011814">
    <property type="entry name" value="BioC"/>
</dbReference>
<dbReference type="HOGENOM" id="CLU_046586_1_0_4"/>
<reference key="1">
    <citation type="submission" date="2011-09" db="EMBL/GenBank/DDBJ databases">
        <title>Genomic characterization of the Taylorella genus.</title>
        <authorList>
            <person name="Hebert L."/>
            <person name="Moumen B."/>
            <person name="Pons N."/>
            <person name="Duquesne F."/>
            <person name="Breuil M.-F."/>
            <person name="Goux D."/>
            <person name="Batto J.-M."/>
            <person name="Renault P."/>
            <person name="Laugier C."/>
            <person name="Petry S."/>
        </authorList>
    </citation>
    <scope>NUCLEOTIDE SEQUENCE</scope>
    <source>
        <strain>MCE3</strain>
    </source>
</reference>
<comment type="pathway">
    <text evidence="5">Cofactor biosynthesis; biotin biosynthesis.</text>
</comment>
<dbReference type="SUPFAM" id="SSF53335">
    <property type="entry name" value="S-adenosyl-L-methionine-dependent methyltransferases"/>
    <property type="match status" value="1"/>
</dbReference>
<dbReference type="CDD" id="cd02440">
    <property type="entry name" value="AdoMet_MTases"/>
    <property type="match status" value="1"/>
</dbReference>
<dbReference type="HAMAP" id="MF_00835">
    <property type="entry name" value="BioC"/>
    <property type="match status" value="1"/>
</dbReference>
<proteinExistence type="inferred from homology"/>
<evidence type="ECO:0000256" key="5">
    <source>
        <dbReference type="HAMAP-Rule" id="MF_00835"/>
    </source>
</evidence>
<dbReference type="Pfam" id="PF13649">
    <property type="entry name" value="Methyltransf_25"/>
    <property type="match status" value="1"/>
</dbReference>